<comment type="catalytic activity">
    <reaction evidence="1">
        <text>(2R)-2-phosphoglycerate = (2R)-3-phosphoglycerate</text>
        <dbReference type="Rhea" id="RHEA:15901"/>
        <dbReference type="ChEBI" id="CHEBI:58272"/>
        <dbReference type="ChEBI" id="CHEBI:58289"/>
        <dbReference type="EC" id="5.4.2.12"/>
    </reaction>
</comment>
<dbReference type="UniPathway" id="UPA00109">
    <property type="reaction ID" value="UER00186"/>
</dbReference>
<reference evidence="17 18" key="1">
    <citation type="submission" date="2018-08" db="EMBL/GenBank/DDBJ databases">
        <title>A genome reference for cultivated species of the human gut microbiota.</title>
        <authorList>
            <person name="Zou Y."/>
            <person name="Xue W."/>
            <person name="Luo G."/>
        </authorList>
    </citation>
    <scope>NUCLEOTIDE SEQUENCE [LARGE SCALE GENOMIC DNA]</scope>
    <source>
        <strain evidence="17 18">AF35-6BH</strain>
    </source>
</reference>
<feature type="binding site" evidence="13">
    <location>
        <position position="12"/>
    </location>
    <ligand>
        <name>Mn(2+)</name>
        <dbReference type="ChEBI" id="CHEBI:29035"/>
        <label>2</label>
    </ligand>
</feature>
<dbReference type="Gene3D" id="3.40.720.10">
    <property type="entry name" value="Alkaline Phosphatase, subunit A"/>
    <property type="match status" value="1"/>
</dbReference>
<comment type="pathway">
    <text evidence="4">Carbohydrate degradation; glycolysis; pyruvate from D-glyceraldehyde 3-phosphate: step 3/5.</text>
</comment>
<dbReference type="InterPro" id="IPR017850">
    <property type="entry name" value="Alkaline_phosphatase_core_sf"/>
</dbReference>
<dbReference type="EC" id="5.4.2.12" evidence="10"/>
<dbReference type="FunFam" id="3.40.1450.10:FF:000002">
    <property type="entry name" value="2,3-bisphosphoglycerate-independent phosphoglycerate mutase"/>
    <property type="match status" value="1"/>
</dbReference>
<accession>A0A415NXB2</accession>
<dbReference type="SUPFAM" id="SSF64158">
    <property type="entry name" value="2,3-Bisphosphoglycerate-independent phosphoglycerate mutase, substrate-binding domain"/>
    <property type="match status" value="1"/>
</dbReference>
<feature type="domain" description="BPG-independent PGAM N-terminal" evidence="15">
    <location>
        <begin position="83"/>
        <end position="303"/>
    </location>
</feature>
<evidence type="ECO:0000259" key="14">
    <source>
        <dbReference type="Pfam" id="PF01676"/>
    </source>
</evidence>
<comment type="caution">
    <text evidence="17">The sequence shown here is derived from an EMBL/GenBank/DDBJ whole genome shotgun (WGS) entry which is preliminary data.</text>
</comment>
<dbReference type="Pfam" id="PF06415">
    <property type="entry name" value="iPGM_N"/>
    <property type="match status" value="1"/>
</dbReference>
<dbReference type="EMBL" id="JAGZMZ010000027">
    <property type="protein sequence ID" value="MBS4884885.1"/>
    <property type="molecule type" value="Genomic_DNA"/>
</dbReference>
<dbReference type="EMBL" id="QRPK01000119">
    <property type="protein sequence ID" value="RHM04975.1"/>
    <property type="molecule type" value="Genomic_DNA"/>
</dbReference>
<dbReference type="RefSeq" id="WP_022420011.1">
    <property type="nucleotide sequence ID" value="NZ_CAUWIX010000050.1"/>
</dbReference>
<feature type="binding site" evidence="12">
    <location>
        <begin position="266"/>
        <end position="269"/>
    </location>
    <ligand>
        <name>substrate</name>
    </ligand>
</feature>
<dbReference type="PIRSF" id="PIRSF001492">
    <property type="entry name" value="IPGAM"/>
    <property type="match status" value="1"/>
</dbReference>
<comment type="similarity">
    <text evidence="5">Belongs to the BPG-independent phosphoglycerate mutase family.</text>
</comment>
<feature type="binding site" evidence="13">
    <location>
        <position position="451"/>
    </location>
    <ligand>
        <name>Mn(2+)</name>
        <dbReference type="ChEBI" id="CHEBI:29035"/>
        <label>2</label>
    </ligand>
</feature>
<keyword evidence="9 17" id="KW-0413">Isomerase</keyword>
<dbReference type="CDD" id="cd16010">
    <property type="entry name" value="iPGM"/>
    <property type="match status" value="1"/>
</dbReference>
<evidence type="ECO:0000256" key="10">
    <source>
        <dbReference type="NCBIfam" id="TIGR01307"/>
    </source>
</evidence>
<evidence type="ECO:0000256" key="3">
    <source>
        <dbReference type="ARBA" id="ARBA00002315"/>
    </source>
</evidence>
<evidence type="ECO:0000313" key="17">
    <source>
        <dbReference type="EMBL" id="RHM04975.1"/>
    </source>
</evidence>
<dbReference type="AlphaFoldDB" id="A0A415NXB2"/>
<dbReference type="PANTHER" id="PTHR31637:SF0">
    <property type="entry name" value="2,3-BISPHOSPHOGLYCERATE-INDEPENDENT PHOSPHOGLYCERATE MUTASE"/>
    <property type="match status" value="1"/>
</dbReference>
<feature type="binding site" evidence="12">
    <location>
        <begin position="152"/>
        <end position="153"/>
    </location>
    <ligand>
        <name>substrate</name>
    </ligand>
</feature>
<keyword evidence="8 13" id="KW-0464">Manganese</keyword>
<evidence type="ECO:0000256" key="12">
    <source>
        <dbReference type="PIRSR" id="PIRSR001492-2"/>
    </source>
</evidence>
<feature type="binding site" evidence="13">
    <location>
        <position position="452"/>
    </location>
    <ligand>
        <name>Mn(2+)</name>
        <dbReference type="ChEBI" id="CHEBI:29035"/>
        <label>2</label>
    </ligand>
</feature>
<sequence length="525" mass="58129">MGKRPVVLVVMDGVGINNSEYGNAVNAAYKPTLDELWANCPNTEISAHGLAVGLPSNEDMGNSEVGHNALGCGQIYSQGAKLVNENIESGEIFETETWSGLVKNCANGKMHFLGLLSDGNVHSHINHLKALMKRAKEDGVKEVRLHILLDGRDVPETSALIYVEDIENYMAELNDDNFHACIASGGGRMSITMDRYEANWAMVEKGWHVHVLGEGREFASATEAIETYRAETGVVDQDLPGFVITKDGKAVGTIEDGDSVVLFNFRGDRAQEISLAFDGDDSFDKFDRVRKPNVMYAGMLQYDADLNIPHNFLTYPPKIKYTLTEELCKHGIREYAISETQKYGHVTYFWNGNRSEKFDEKLEDYVEIKSDVVPFEQRPWMKAAEITDVLCAAIESGNYDFLRTNYPNGDMVGHTGNFEATVIGVESVDLQLARVKKAVDAVNGILIVTADHGNADEMYEKKKKEDAPIKAKTSHTLNKVPFIVYGADVELKQDENLGLSNVAATVADLLGIEPNEHWNPSIIKK</sequence>
<dbReference type="Proteomes" id="UP000753219">
    <property type="component" value="Unassembled WGS sequence"/>
</dbReference>
<feature type="binding site" evidence="12">
    <location>
        <position position="122"/>
    </location>
    <ligand>
        <name>substrate</name>
    </ligand>
</feature>
<proteinExistence type="inferred from homology"/>
<reference evidence="16" key="2">
    <citation type="submission" date="2021-02" db="EMBL/GenBank/DDBJ databases">
        <title>Infant gut strain persistence is associated with maternal origin, phylogeny, and functional potential including surface adhesion and iron acquisition.</title>
        <authorList>
            <person name="Lou Y.C."/>
        </authorList>
    </citation>
    <scope>NUCLEOTIDE SEQUENCE</scope>
    <source>
        <strain evidence="16">L3_108_103G1_dasL3_108_103G1_concoct_2</strain>
    </source>
</reference>
<keyword evidence="18" id="KW-1185">Reference proteome</keyword>
<dbReference type="GO" id="GO:0004619">
    <property type="term" value="F:phosphoglycerate mutase activity"/>
    <property type="evidence" value="ECO:0007669"/>
    <property type="project" value="UniProtKB-UniRule"/>
</dbReference>
<dbReference type="GO" id="GO:0030145">
    <property type="term" value="F:manganese ion binding"/>
    <property type="evidence" value="ECO:0007669"/>
    <property type="project" value="InterPro"/>
</dbReference>
<name>A0A415NXB2_9FIRM</name>
<dbReference type="GO" id="GO:0005737">
    <property type="term" value="C:cytoplasm"/>
    <property type="evidence" value="ECO:0007669"/>
    <property type="project" value="InterPro"/>
</dbReference>
<dbReference type="InterPro" id="IPR005995">
    <property type="entry name" value="Pgm_bpd_ind"/>
</dbReference>
<feature type="binding site" evidence="12">
    <location>
        <position position="195"/>
    </location>
    <ligand>
        <name>substrate</name>
    </ligand>
</feature>
<evidence type="ECO:0000256" key="9">
    <source>
        <dbReference type="ARBA" id="ARBA00023235"/>
    </source>
</evidence>
<gene>
    <name evidence="16" type="primary">gpmI</name>
    <name evidence="17" type="ORF">DWZ83_10610</name>
    <name evidence="16" type="ORF">KHZ85_09000</name>
</gene>
<evidence type="ECO:0000256" key="8">
    <source>
        <dbReference type="ARBA" id="ARBA00023211"/>
    </source>
</evidence>
<evidence type="ECO:0000256" key="7">
    <source>
        <dbReference type="ARBA" id="ARBA00023152"/>
    </source>
</evidence>
<feature type="binding site" evidence="13">
    <location>
        <position position="63"/>
    </location>
    <ligand>
        <name>Mn(2+)</name>
        <dbReference type="ChEBI" id="CHEBI:29035"/>
        <label>2</label>
    </ligand>
</feature>
<evidence type="ECO:0000313" key="16">
    <source>
        <dbReference type="EMBL" id="MBS4884885.1"/>
    </source>
</evidence>
<feature type="binding site" evidence="13">
    <location>
        <position position="475"/>
    </location>
    <ligand>
        <name>Mn(2+)</name>
        <dbReference type="ChEBI" id="CHEBI:29035"/>
        <label>1</label>
    </ligand>
</feature>
<evidence type="ECO:0000256" key="5">
    <source>
        <dbReference type="ARBA" id="ARBA00008819"/>
    </source>
</evidence>
<dbReference type="PANTHER" id="PTHR31637">
    <property type="entry name" value="2,3-BISPHOSPHOGLYCERATE-INDEPENDENT PHOSPHOGLYCERATE MUTASE"/>
    <property type="match status" value="1"/>
</dbReference>
<dbReference type="OrthoDB" id="9800863at2"/>
<keyword evidence="6 13" id="KW-0479">Metal-binding</keyword>
<evidence type="ECO:0000256" key="4">
    <source>
        <dbReference type="ARBA" id="ARBA00004798"/>
    </source>
</evidence>
<dbReference type="Pfam" id="PF01676">
    <property type="entry name" value="Metalloenzyme"/>
    <property type="match status" value="1"/>
</dbReference>
<evidence type="ECO:0000256" key="1">
    <source>
        <dbReference type="ARBA" id="ARBA00000370"/>
    </source>
</evidence>
<organism evidence="17 18">
    <name type="scientific">Amedibacillus dolichus</name>
    <dbReference type="NCBI Taxonomy" id="31971"/>
    <lineage>
        <taxon>Bacteria</taxon>
        <taxon>Bacillati</taxon>
        <taxon>Bacillota</taxon>
        <taxon>Erysipelotrichia</taxon>
        <taxon>Erysipelotrichales</taxon>
        <taxon>Erysipelotrichaceae</taxon>
        <taxon>Amedibacillus</taxon>
    </lineage>
</organism>
<evidence type="ECO:0000313" key="18">
    <source>
        <dbReference type="Proteomes" id="UP000284868"/>
    </source>
</evidence>
<dbReference type="SUPFAM" id="SSF53649">
    <property type="entry name" value="Alkaline phosphatase-like"/>
    <property type="match status" value="1"/>
</dbReference>
<dbReference type="InterPro" id="IPR011258">
    <property type="entry name" value="BPG-indep_PGM_N"/>
</dbReference>
<keyword evidence="7" id="KW-0324">Glycolysis</keyword>
<dbReference type="GO" id="GO:0006007">
    <property type="term" value="P:glucose catabolic process"/>
    <property type="evidence" value="ECO:0007669"/>
    <property type="project" value="InterPro"/>
</dbReference>
<evidence type="ECO:0000256" key="6">
    <source>
        <dbReference type="ARBA" id="ARBA00022723"/>
    </source>
</evidence>
<feature type="binding site" evidence="13">
    <location>
        <position position="414"/>
    </location>
    <ligand>
        <name>Mn(2+)</name>
        <dbReference type="ChEBI" id="CHEBI:29035"/>
        <label>1</label>
    </ligand>
</feature>
<dbReference type="Gene3D" id="3.40.1450.10">
    <property type="entry name" value="BPG-independent phosphoglycerate mutase, domain B"/>
    <property type="match status" value="1"/>
</dbReference>
<feature type="active site" description="Phosphoserine intermediate" evidence="11">
    <location>
        <position position="63"/>
    </location>
</feature>
<dbReference type="InterPro" id="IPR036646">
    <property type="entry name" value="PGAM_B_sf"/>
</dbReference>
<evidence type="ECO:0000256" key="11">
    <source>
        <dbReference type="PIRSR" id="PIRSR001492-1"/>
    </source>
</evidence>
<evidence type="ECO:0000259" key="15">
    <source>
        <dbReference type="Pfam" id="PF06415"/>
    </source>
</evidence>
<dbReference type="Proteomes" id="UP000284868">
    <property type="component" value="Unassembled WGS sequence"/>
</dbReference>
<dbReference type="NCBIfam" id="TIGR01307">
    <property type="entry name" value="pgm_bpd_ind"/>
    <property type="match status" value="1"/>
</dbReference>
<feature type="binding site" evidence="12">
    <location>
        <position position="342"/>
    </location>
    <ligand>
        <name>substrate</name>
    </ligand>
</feature>
<evidence type="ECO:0000256" key="2">
    <source>
        <dbReference type="ARBA" id="ARBA00001936"/>
    </source>
</evidence>
<comment type="function">
    <text evidence="3">Catalyzes the interconversion of 2-phosphoglycerate and 3-phosphoglycerate.</text>
</comment>
<feature type="domain" description="Metalloenzyme" evidence="14">
    <location>
        <begin position="5"/>
        <end position="513"/>
    </location>
</feature>
<feature type="binding site" evidence="13">
    <location>
        <position position="410"/>
    </location>
    <ligand>
        <name>Mn(2+)</name>
        <dbReference type="ChEBI" id="CHEBI:29035"/>
        <label>1</label>
    </ligand>
</feature>
<dbReference type="GO" id="GO:0006096">
    <property type="term" value="P:glycolytic process"/>
    <property type="evidence" value="ECO:0007669"/>
    <property type="project" value="UniProtKB-UniRule"/>
</dbReference>
<feature type="binding site" evidence="12">
    <location>
        <position position="188"/>
    </location>
    <ligand>
        <name>substrate</name>
    </ligand>
</feature>
<comment type="cofactor">
    <cofactor evidence="2">
        <name>Mn(2+)</name>
        <dbReference type="ChEBI" id="CHEBI:29035"/>
    </cofactor>
</comment>
<dbReference type="InterPro" id="IPR006124">
    <property type="entry name" value="Metalloenzyme"/>
</dbReference>
<protein>
    <recommendedName>
        <fullName evidence="10">2,3-bisphosphoglycerate-independent phosphoglycerate mutase</fullName>
        <ecNumber evidence="10">5.4.2.12</ecNumber>
    </recommendedName>
</protein>
<evidence type="ECO:0000256" key="13">
    <source>
        <dbReference type="PIRSR" id="PIRSR001492-3"/>
    </source>
</evidence>